<name>A0A1Q5PLB8_9ACTO</name>
<keyword evidence="3" id="KW-1185">Reference proteome</keyword>
<dbReference type="PANTHER" id="PTHR11544">
    <property type="entry name" value="COLD SHOCK DOMAIN CONTAINING PROTEINS"/>
    <property type="match status" value="1"/>
</dbReference>
<dbReference type="InterPro" id="IPR002059">
    <property type="entry name" value="CSP_DNA-bd"/>
</dbReference>
<dbReference type="Gene3D" id="2.40.50.140">
    <property type="entry name" value="Nucleic acid-binding proteins"/>
    <property type="match status" value="1"/>
</dbReference>
<evidence type="ECO:0000259" key="1">
    <source>
        <dbReference type="PROSITE" id="PS51857"/>
    </source>
</evidence>
<dbReference type="RefSeq" id="WP_073709214.1">
    <property type="nucleotide sequence ID" value="NZ_MQSU01000003.1"/>
</dbReference>
<accession>A0A1Q5PLB8</accession>
<protein>
    <submittedName>
        <fullName evidence="2">Cold-shock protein</fullName>
    </submittedName>
</protein>
<dbReference type="EMBL" id="MQSV01000003">
    <property type="protein sequence ID" value="OKL47854.1"/>
    <property type="molecule type" value="Genomic_DNA"/>
</dbReference>
<feature type="domain" description="CSD" evidence="1">
    <location>
        <begin position="1"/>
        <end position="64"/>
    </location>
</feature>
<dbReference type="SUPFAM" id="SSF50249">
    <property type="entry name" value="Nucleic acid-binding proteins"/>
    <property type="match status" value="1"/>
</dbReference>
<dbReference type="STRING" id="1921764.BSR28_06670"/>
<dbReference type="SMART" id="SM00357">
    <property type="entry name" value="CSP"/>
    <property type="match status" value="1"/>
</dbReference>
<dbReference type="AlphaFoldDB" id="A0A1Q5PLB8"/>
<evidence type="ECO:0000313" key="3">
    <source>
        <dbReference type="Proteomes" id="UP000186785"/>
    </source>
</evidence>
<dbReference type="PRINTS" id="PR00050">
    <property type="entry name" value="COLDSHOCK"/>
</dbReference>
<dbReference type="Proteomes" id="UP000186785">
    <property type="component" value="Unassembled WGS sequence"/>
</dbReference>
<gene>
    <name evidence="2" type="ORF">BSR29_05010</name>
</gene>
<dbReference type="OrthoDB" id="7477356at2"/>
<dbReference type="InterPro" id="IPR012340">
    <property type="entry name" value="NA-bd_OB-fold"/>
</dbReference>
<dbReference type="InterPro" id="IPR050181">
    <property type="entry name" value="Cold_shock_domain"/>
</dbReference>
<dbReference type="CDD" id="cd04458">
    <property type="entry name" value="CSP_CDS"/>
    <property type="match status" value="1"/>
</dbReference>
<dbReference type="Pfam" id="PF00313">
    <property type="entry name" value="CSD"/>
    <property type="match status" value="1"/>
</dbReference>
<proteinExistence type="predicted"/>
<dbReference type="PROSITE" id="PS51857">
    <property type="entry name" value="CSD_2"/>
    <property type="match status" value="1"/>
</dbReference>
<sequence length="124" mass="13691">MPRGKVKWFDAKKGFGYVTSEDTGDVFLHISNLPEGTTSLTPGTRVDFSFVSGHKGPQVLSLTVLEEAPAPKRDRKNPAEVVVRVEDLIKLLDEASVTLQNGRYPSNSRNIAKALRLVATDFDY</sequence>
<organism evidence="2 3">
    <name type="scientific">Boudabousia liubingyangii</name>
    <dbReference type="NCBI Taxonomy" id="1921764"/>
    <lineage>
        <taxon>Bacteria</taxon>
        <taxon>Bacillati</taxon>
        <taxon>Actinomycetota</taxon>
        <taxon>Actinomycetes</taxon>
        <taxon>Actinomycetales</taxon>
        <taxon>Actinomycetaceae</taxon>
        <taxon>Boudabousia</taxon>
    </lineage>
</organism>
<reference evidence="2 3" key="1">
    <citation type="submission" date="2016-11" db="EMBL/GenBank/DDBJ databases">
        <title>Actinomyces gypaetusis sp. nov. isolated from the vulture Gypaetus barbatus in Qinghai Tibet Plateau China.</title>
        <authorList>
            <person name="Meng X."/>
        </authorList>
    </citation>
    <scope>NUCLEOTIDE SEQUENCE [LARGE SCALE GENOMIC DNA]</scope>
    <source>
        <strain evidence="2 3">VUL4_2</strain>
    </source>
</reference>
<dbReference type="InterPro" id="IPR011129">
    <property type="entry name" value="CSD"/>
</dbReference>
<dbReference type="GO" id="GO:0003676">
    <property type="term" value="F:nucleic acid binding"/>
    <property type="evidence" value="ECO:0007669"/>
    <property type="project" value="InterPro"/>
</dbReference>
<comment type="caution">
    <text evidence="2">The sequence shown here is derived from an EMBL/GenBank/DDBJ whole genome shotgun (WGS) entry which is preliminary data.</text>
</comment>
<evidence type="ECO:0000313" key="2">
    <source>
        <dbReference type="EMBL" id="OKL47854.1"/>
    </source>
</evidence>